<reference evidence="4 5" key="1">
    <citation type="journal article" date="2016" name="Front. Microbiol.">
        <title>Genomic Resource of Rice Seed Associated Bacteria.</title>
        <authorList>
            <person name="Midha S."/>
            <person name="Bansal K."/>
            <person name="Sharma S."/>
            <person name="Kumar N."/>
            <person name="Patil P.P."/>
            <person name="Chaudhry V."/>
            <person name="Patil P.B."/>
        </authorList>
    </citation>
    <scope>NUCLEOTIDE SEQUENCE [LARGE SCALE GENOMIC DNA]</scope>
    <source>
        <strain evidence="4 5">NS334</strain>
    </source>
</reference>
<evidence type="ECO:0000256" key="2">
    <source>
        <dbReference type="ARBA" id="ARBA00023315"/>
    </source>
</evidence>
<keyword evidence="1" id="KW-0808">Transferase</keyword>
<dbReference type="Pfam" id="PF24553">
    <property type="entry name" value="Rv0428c_C"/>
    <property type="match status" value="1"/>
</dbReference>
<dbReference type="PROSITE" id="PS51186">
    <property type="entry name" value="GNAT"/>
    <property type="match status" value="1"/>
</dbReference>
<dbReference type="PANTHER" id="PTHR43420">
    <property type="entry name" value="ACETYLTRANSFERASE"/>
    <property type="match status" value="1"/>
</dbReference>
<keyword evidence="2" id="KW-0012">Acyltransferase</keyword>
<dbReference type="InterPro" id="IPR000182">
    <property type="entry name" value="GNAT_dom"/>
</dbReference>
<dbReference type="EMBL" id="LDTB01000013">
    <property type="protein sequence ID" value="KTT74178.1"/>
    <property type="molecule type" value="Genomic_DNA"/>
</dbReference>
<accession>A0A147I602</accession>
<sequence length="249" mass="26212">MTADPLAWRIERACVAALPPAERTRIGDWWAARSGGGSRRINAASAVTADALLDRSVLARIDAHYAAAGLPTIVRVTDLTCSATDWLDAEGFAGPEGATRTLMRQGGGGHRWSGAVVADHAGPCWLAARRHLAPGASDPTEMAARLSVPAGYARLEEGGAVRAIGYVALHDGIAVIEAVGTDPAARRRGHARAIVAALIGWADRHGAAHIALQVEETNAPARALYAAMGFATDLYGYHYRRRVPCPSRA</sequence>
<dbReference type="InterPro" id="IPR016181">
    <property type="entry name" value="Acyl_CoA_acyltransferase"/>
</dbReference>
<gene>
    <name evidence="4" type="ORF">NS334_06080</name>
</gene>
<evidence type="ECO:0000256" key="1">
    <source>
        <dbReference type="ARBA" id="ARBA00022679"/>
    </source>
</evidence>
<organism evidence="4 5">
    <name type="scientific">Sphingomonas endophytica</name>
    <dbReference type="NCBI Taxonomy" id="869719"/>
    <lineage>
        <taxon>Bacteria</taxon>
        <taxon>Pseudomonadati</taxon>
        <taxon>Pseudomonadota</taxon>
        <taxon>Alphaproteobacteria</taxon>
        <taxon>Sphingomonadales</taxon>
        <taxon>Sphingomonadaceae</taxon>
        <taxon>Sphingomonas</taxon>
    </lineage>
</organism>
<dbReference type="SUPFAM" id="SSF55729">
    <property type="entry name" value="Acyl-CoA N-acyltransferases (Nat)"/>
    <property type="match status" value="1"/>
</dbReference>
<name>A0A147I602_9SPHN</name>
<dbReference type="GO" id="GO:0016747">
    <property type="term" value="F:acyltransferase activity, transferring groups other than amino-acyl groups"/>
    <property type="evidence" value="ECO:0007669"/>
    <property type="project" value="InterPro"/>
</dbReference>
<dbReference type="Gene3D" id="3.40.630.30">
    <property type="match status" value="1"/>
</dbReference>
<dbReference type="InterPro" id="IPR050680">
    <property type="entry name" value="YpeA/RimI_acetyltransf"/>
</dbReference>
<evidence type="ECO:0000259" key="3">
    <source>
        <dbReference type="PROSITE" id="PS51186"/>
    </source>
</evidence>
<protein>
    <recommendedName>
        <fullName evidence="3">N-acetyltransferase domain-containing protein</fullName>
    </recommendedName>
</protein>
<keyword evidence="5" id="KW-1185">Reference proteome</keyword>
<feature type="domain" description="N-acetyltransferase" evidence="3">
    <location>
        <begin position="116"/>
        <end position="246"/>
    </location>
</feature>
<dbReference type="PATRIC" id="fig|869719.3.peg.657"/>
<evidence type="ECO:0000313" key="4">
    <source>
        <dbReference type="EMBL" id="KTT74178.1"/>
    </source>
</evidence>
<dbReference type="AlphaFoldDB" id="A0A147I602"/>
<dbReference type="InterPro" id="IPR056935">
    <property type="entry name" value="Rv0428c-like_C"/>
</dbReference>
<dbReference type="PANTHER" id="PTHR43420:SF44">
    <property type="entry name" value="ACETYLTRANSFERASE YPEA"/>
    <property type="match status" value="1"/>
</dbReference>
<comment type="caution">
    <text evidence="4">The sequence shown here is derived from an EMBL/GenBank/DDBJ whole genome shotgun (WGS) entry which is preliminary data.</text>
</comment>
<evidence type="ECO:0000313" key="5">
    <source>
        <dbReference type="Proteomes" id="UP000074310"/>
    </source>
</evidence>
<proteinExistence type="predicted"/>
<dbReference type="Proteomes" id="UP000074310">
    <property type="component" value="Unassembled WGS sequence"/>
</dbReference>